<evidence type="ECO:0000256" key="2">
    <source>
        <dbReference type="ARBA" id="ARBA00010752"/>
    </source>
</evidence>
<dbReference type="Pfam" id="PF00712">
    <property type="entry name" value="DNA_pol3_beta"/>
    <property type="match status" value="1"/>
</dbReference>
<proteinExistence type="inferred from homology"/>
<evidence type="ECO:0000256" key="6">
    <source>
        <dbReference type="ARBA" id="ARBA00022695"/>
    </source>
</evidence>
<dbReference type="SUPFAM" id="SSF55979">
    <property type="entry name" value="DNA clamp"/>
    <property type="match status" value="3"/>
</dbReference>
<evidence type="ECO:0000256" key="10">
    <source>
        <dbReference type="ARBA" id="ARBA00030988"/>
    </source>
</evidence>
<feature type="domain" description="DNA polymerase III beta sliding clamp C-terminal" evidence="13">
    <location>
        <begin position="240"/>
        <end position="357"/>
    </location>
</feature>
<dbReference type="InterPro" id="IPR046938">
    <property type="entry name" value="DNA_clamp_sf"/>
</dbReference>
<evidence type="ECO:0000256" key="8">
    <source>
        <dbReference type="ARBA" id="ARBA00022932"/>
    </source>
</evidence>
<keyword evidence="6" id="KW-0548">Nucleotidyltransferase</keyword>
<dbReference type="Proteomes" id="UP000033121">
    <property type="component" value="Unassembled WGS sequence"/>
</dbReference>
<evidence type="ECO:0000313" key="14">
    <source>
        <dbReference type="EMBL" id="GAO43760.1"/>
    </source>
</evidence>
<reference evidence="14 15" key="1">
    <citation type="submission" date="2015-04" db="EMBL/GenBank/DDBJ databases">
        <title>Whole genome shotgun sequence of Flavihumibacter petaseus NBRC 106054.</title>
        <authorList>
            <person name="Miyazawa S."/>
            <person name="Hosoyama A."/>
            <person name="Hashimoto M."/>
            <person name="Noguchi M."/>
            <person name="Tsuchikane K."/>
            <person name="Ohji S."/>
            <person name="Yamazoe A."/>
            <person name="Ichikawa N."/>
            <person name="Kimura A."/>
            <person name="Fujita N."/>
        </authorList>
    </citation>
    <scope>NUCLEOTIDE SEQUENCE [LARGE SCALE GENOMIC DNA]</scope>
    <source>
        <strain evidence="14 15">NBRC 106054</strain>
    </source>
</reference>
<dbReference type="GO" id="GO:0003677">
    <property type="term" value="F:DNA binding"/>
    <property type="evidence" value="ECO:0007669"/>
    <property type="project" value="UniProtKB-KW"/>
</dbReference>
<dbReference type="Pfam" id="PF02768">
    <property type="entry name" value="DNA_pol3_beta_3"/>
    <property type="match status" value="1"/>
</dbReference>
<dbReference type="RefSeq" id="WP_046369597.1">
    <property type="nucleotide sequence ID" value="NZ_BBWV01000002.1"/>
</dbReference>
<dbReference type="Gene3D" id="3.70.10.10">
    <property type="match status" value="1"/>
</dbReference>
<evidence type="ECO:0000313" key="15">
    <source>
        <dbReference type="Proteomes" id="UP000033121"/>
    </source>
</evidence>
<evidence type="ECO:0000256" key="9">
    <source>
        <dbReference type="ARBA" id="ARBA00023125"/>
    </source>
</evidence>
<dbReference type="GO" id="GO:0009360">
    <property type="term" value="C:DNA polymerase III complex"/>
    <property type="evidence" value="ECO:0007669"/>
    <property type="project" value="InterPro"/>
</dbReference>
<dbReference type="InterPro" id="IPR022635">
    <property type="entry name" value="DNA_polIII_beta_C"/>
</dbReference>
<dbReference type="EMBL" id="BBWV01000002">
    <property type="protein sequence ID" value="GAO43760.1"/>
    <property type="molecule type" value="Genomic_DNA"/>
</dbReference>
<evidence type="ECO:0000256" key="5">
    <source>
        <dbReference type="ARBA" id="ARBA00022679"/>
    </source>
</evidence>
<evidence type="ECO:0000256" key="3">
    <source>
        <dbReference type="ARBA" id="ARBA00021035"/>
    </source>
</evidence>
<dbReference type="STRING" id="1220578.FPE01S_02_08660"/>
<dbReference type="GO" id="GO:0008408">
    <property type="term" value="F:3'-5' exonuclease activity"/>
    <property type="evidence" value="ECO:0007669"/>
    <property type="project" value="InterPro"/>
</dbReference>
<protein>
    <recommendedName>
        <fullName evidence="3">Beta sliding clamp</fullName>
    </recommendedName>
    <alternativeName>
        <fullName evidence="11">Beta-clamp processivity factor</fullName>
    </alternativeName>
    <alternativeName>
        <fullName evidence="10">DNA polymerase III beta sliding clamp subunit</fullName>
    </alternativeName>
</protein>
<dbReference type="InterPro" id="IPR001001">
    <property type="entry name" value="DNA_polIII_beta"/>
</dbReference>
<evidence type="ECO:0000256" key="7">
    <source>
        <dbReference type="ARBA" id="ARBA00022705"/>
    </source>
</evidence>
<dbReference type="PANTHER" id="PTHR30478">
    <property type="entry name" value="DNA POLYMERASE III SUBUNIT BETA"/>
    <property type="match status" value="1"/>
</dbReference>
<dbReference type="InterPro" id="IPR022634">
    <property type="entry name" value="DNA_polIII_beta_N"/>
</dbReference>
<name>A0A0E9N325_9BACT</name>
<evidence type="ECO:0000256" key="11">
    <source>
        <dbReference type="ARBA" id="ARBA00033276"/>
    </source>
</evidence>
<dbReference type="GO" id="GO:0003887">
    <property type="term" value="F:DNA-directed DNA polymerase activity"/>
    <property type="evidence" value="ECO:0007669"/>
    <property type="project" value="UniProtKB-KW"/>
</dbReference>
<comment type="similarity">
    <text evidence="2">Belongs to the beta sliding clamp family.</text>
</comment>
<dbReference type="SMART" id="SM00480">
    <property type="entry name" value="POL3Bc"/>
    <property type="match status" value="1"/>
</dbReference>
<dbReference type="Gene3D" id="3.10.150.10">
    <property type="entry name" value="DNA Polymerase III, subunit A, domain 2"/>
    <property type="match status" value="1"/>
</dbReference>
<dbReference type="GO" id="GO:0006271">
    <property type="term" value="P:DNA strand elongation involved in DNA replication"/>
    <property type="evidence" value="ECO:0007669"/>
    <property type="project" value="TreeGrafter"/>
</dbReference>
<evidence type="ECO:0000256" key="1">
    <source>
        <dbReference type="ARBA" id="ARBA00004496"/>
    </source>
</evidence>
<organism evidence="14 15">
    <name type="scientific">Flavihumibacter petaseus NBRC 106054</name>
    <dbReference type="NCBI Taxonomy" id="1220578"/>
    <lineage>
        <taxon>Bacteria</taxon>
        <taxon>Pseudomonadati</taxon>
        <taxon>Bacteroidota</taxon>
        <taxon>Chitinophagia</taxon>
        <taxon>Chitinophagales</taxon>
        <taxon>Chitinophagaceae</taxon>
        <taxon>Flavihumibacter</taxon>
    </lineage>
</organism>
<dbReference type="GO" id="GO:0005737">
    <property type="term" value="C:cytoplasm"/>
    <property type="evidence" value="ECO:0007669"/>
    <property type="project" value="UniProtKB-SubCell"/>
</dbReference>
<keyword evidence="15" id="KW-1185">Reference proteome</keyword>
<evidence type="ECO:0000256" key="4">
    <source>
        <dbReference type="ARBA" id="ARBA00022490"/>
    </source>
</evidence>
<keyword evidence="7" id="KW-0235">DNA replication</keyword>
<sequence length="362" mass="40200">MQKVILSSDALKAGLKKLSQAISKKSVMPVLQNVLCKVSEGHMEMISSDLELTIKLVLEVEAKESFQFLLPFEFVSKIVGILKVQPIAIEVETSRVALRAEHDLFEIGGFEGAELYPAVPDIPKKNRTILNNELLFWLGRAMDTVSSDENRPAMMKACLDIKAESLTIASTNATMLFTKVAAVESANVDQLLITPKVAKVLEGFAEAEVFWHKKQIAFKSSHMTVIATRHEDKFPDYKVVIPDFKANLTLERSVLVEALEKSSLSSSTLTTVFLTRGKETQTIYFETFDQDLDRKILIDITGDYTGTVDQVAINPKSMLTLLKQVDFGEISLHIEKPASPVLISSTEDAGYLSLLVPYKIND</sequence>
<comment type="caution">
    <text evidence="14">The sequence shown here is derived from an EMBL/GenBank/DDBJ whole genome shotgun (WGS) entry which is preliminary data.</text>
</comment>
<accession>A0A0E9N325</accession>
<dbReference type="AlphaFoldDB" id="A0A0E9N325"/>
<comment type="subcellular location">
    <subcellularLocation>
        <location evidence="1">Cytoplasm</location>
    </subcellularLocation>
</comment>
<keyword evidence="9" id="KW-0238">DNA-binding</keyword>
<keyword evidence="4" id="KW-0963">Cytoplasm</keyword>
<keyword evidence="8" id="KW-0239">DNA-directed DNA polymerase</keyword>
<evidence type="ECO:0000259" key="13">
    <source>
        <dbReference type="Pfam" id="PF02768"/>
    </source>
</evidence>
<keyword evidence="5" id="KW-0808">Transferase</keyword>
<feature type="domain" description="DNA polymerase III beta sliding clamp N-terminal" evidence="12">
    <location>
        <begin position="5"/>
        <end position="119"/>
    </location>
</feature>
<gene>
    <name evidence="14" type="ORF">FPE01S_02_08660</name>
</gene>
<dbReference type="PANTHER" id="PTHR30478:SF0">
    <property type="entry name" value="BETA SLIDING CLAMP"/>
    <property type="match status" value="1"/>
</dbReference>
<dbReference type="CDD" id="cd00140">
    <property type="entry name" value="beta_clamp"/>
    <property type="match status" value="1"/>
</dbReference>
<evidence type="ECO:0000259" key="12">
    <source>
        <dbReference type="Pfam" id="PF00712"/>
    </source>
</evidence>